<dbReference type="InterPro" id="IPR055418">
    <property type="entry name" value="UFD1_N2"/>
</dbReference>
<dbReference type="PANTHER" id="PTHR12555:SF13">
    <property type="entry name" value="UBIQUITIN RECOGNITION FACTOR IN ER-ASSOCIATED DEGRADATION PROTEIN 1"/>
    <property type="match status" value="1"/>
</dbReference>
<evidence type="ECO:0000313" key="6">
    <source>
        <dbReference type="EMBL" id="SHO79127.1"/>
    </source>
</evidence>
<sequence length="379" mass="41382">MSLFGQVDGGLAGLGRPARWGGLSDMFGGFDRRFPAPPESYENYFKAYHMSRFGGRERKDVSYGGKVIMPPSALATITDLELESPWTFVLRGVGHARAQRTHAGVVEFIADEGKVYLPSWMMRMLELQDGDPIHMQGTRLPKGQFVKLQPQTVDFLEISDPKAVLEQALRNYPTLTRGDIIEISYNCLTFEILIMEVQPDADGISIIETDLEVDFAAPKGYVEPAPQPRAAPSTMASKLHIDQAKYDVVRGAASSDGASASTPFRGLGQTLSGKKTKGKKDKPITPRDPQSLVRSTDRPAIVTNDTLREDKHVPAALNLPFGQLFFGYDVERLPVPVSHADSAPAPSQDAPPPGGTAFQGQGHTLWARPPPEVIDIDSD</sequence>
<dbReference type="GO" id="GO:0006511">
    <property type="term" value="P:ubiquitin-dependent protein catabolic process"/>
    <property type="evidence" value="ECO:0007669"/>
    <property type="project" value="InterPro"/>
</dbReference>
<name>A0A1M8A9W8_MALS4</name>
<organism evidence="6 7">
    <name type="scientific">Malassezia sympodialis (strain ATCC 42132)</name>
    <name type="common">Atopic eczema-associated yeast</name>
    <dbReference type="NCBI Taxonomy" id="1230383"/>
    <lineage>
        <taxon>Eukaryota</taxon>
        <taxon>Fungi</taxon>
        <taxon>Dikarya</taxon>
        <taxon>Basidiomycota</taxon>
        <taxon>Ustilaginomycotina</taxon>
        <taxon>Malasseziomycetes</taxon>
        <taxon>Malasseziales</taxon>
        <taxon>Malasseziaceae</taxon>
        <taxon>Malassezia</taxon>
    </lineage>
</organism>
<reference evidence="7" key="1">
    <citation type="journal article" date="2017" name="Nucleic Acids Res.">
        <title>Proteogenomics produces comprehensive and highly accurate protein-coding gene annotation in a complete genome assembly of Malassezia sympodialis.</title>
        <authorList>
            <person name="Zhu Y."/>
            <person name="Engstroem P.G."/>
            <person name="Tellgren-Roth C."/>
            <person name="Baudo C.D."/>
            <person name="Kennell J.C."/>
            <person name="Sun S."/>
            <person name="Billmyre R.B."/>
            <person name="Schroeder M.S."/>
            <person name="Andersson A."/>
            <person name="Holm T."/>
            <person name="Sigurgeirsson B."/>
            <person name="Wu G."/>
            <person name="Sankaranarayanan S.R."/>
            <person name="Siddharthan R."/>
            <person name="Sanyal K."/>
            <person name="Lundeberg J."/>
            <person name="Nystedt B."/>
            <person name="Boekhout T."/>
            <person name="Dawson T.L. Jr."/>
            <person name="Heitman J."/>
            <person name="Scheynius A."/>
            <person name="Lehtioe J."/>
        </authorList>
    </citation>
    <scope>NUCLEOTIDE SEQUENCE [LARGE SCALE GENOMIC DNA]</scope>
    <source>
        <strain evidence="7">ATCC 42132</strain>
    </source>
</reference>
<evidence type="ECO:0000256" key="1">
    <source>
        <dbReference type="ARBA" id="ARBA00006043"/>
    </source>
</evidence>
<comment type="similarity">
    <text evidence="1">Belongs to the UFD1 family.</text>
</comment>
<dbReference type="PANTHER" id="PTHR12555">
    <property type="entry name" value="UBIQUITIN FUSION DEGRADATON PROTEIN 1"/>
    <property type="match status" value="1"/>
</dbReference>
<keyword evidence="7" id="KW-1185">Reference proteome</keyword>
<protein>
    <submittedName>
        <fullName evidence="6">Similar to S.cerevisiae protein UFD1 (Substrate-recruiting cofactor of the Cdc48p-Npl4p-Ufd1p segregase)</fullName>
    </submittedName>
</protein>
<dbReference type="Pfam" id="PF03152">
    <property type="entry name" value="UFD1_N1"/>
    <property type="match status" value="1"/>
</dbReference>
<dbReference type="OrthoDB" id="422728at2759"/>
<dbReference type="GO" id="GO:0031593">
    <property type="term" value="F:polyubiquitin modification-dependent protein binding"/>
    <property type="evidence" value="ECO:0007669"/>
    <property type="project" value="TreeGrafter"/>
</dbReference>
<dbReference type="OMA" id="VCMIETD"/>
<keyword evidence="2" id="KW-0833">Ubl conjugation pathway</keyword>
<dbReference type="GO" id="GO:0036503">
    <property type="term" value="P:ERAD pathway"/>
    <property type="evidence" value="ECO:0007669"/>
    <property type="project" value="TreeGrafter"/>
</dbReference>
<feature type="region of interest" description="Disordered" evidence="3">
    <location>
        <begin position="339"/>
        <end position="379"/>
    </location>
</feature>
<dbReference type="InterPro" id="IPR004854">
    <property type="entry name" value="Ufd1-like"/>
</dbReference>
<feature type="domain" description="Ubiquitin fusion degradation protein UFD1 N-terminal subdomain 2" evidence="5">
    <location>
        <begin position="142"/>
        <end position="218"/>
    </location>
</feature>
<dbReference type="AlphaFoldDB" id="A0A1M8A9W8"/>
<dbReference type="InterPro" id="IPR055417">
    <property type="entry name" value="UFD1_N1"/>
</dbReference>
<dbReference type="Pfam" id="PF24842">
    <property type="entry name" value="UFD1_N2"/>
    <property type="match status" value="1"/>
</dbReference>
<proteinExistence type="inferred from homology"/>
<evidence type="ECO:0000256" key="3">
    <source>
        <dbReference type="SAM" id="MobiDB-lite"/>
    </source>
</evidence>
<dbReference type="Gene3D" id="3.10.330.10">
    <property type="match status" value="1"/>
</dbReference>
<dbReference type="STRING" id="1230383.A0A1M8A9W8"/>
<dbReference type="VEuPathDB" id="FungiDB:MSYG_3476"/>
<evidence type="ECO:0000259" key="5">
    <source>
        <dbReference type="Pfam" id="PF24842"/>
    </source>
</evidence>
<feature type="domain" description="Ubiquitin fusion degradation protein UFD1 N-terminal subdomain 1" evidence="4">
    <location>
        <begin position="41"/>
        <end position="141"/>
    </location>
</feature>
<dbReference type="EMBL" id="LT671825">
    <property type="protein sequence ID" value="SHO79127.1"/>
    <property type="molecule type" value="Genomic_DNA"/>
</dbReference>
<gene>
    <name evidence="6" type="ORF">MSYG_3476</name>
</gene>
<evidence type="ECO:0000256" key="2">
    <source>
        <dbReference type="ARBA" id="ARBA00022786"/>
    </source>
</evidence>
<evidence type="ECO:0000259" key="4">
    <source>
        <dbReference type="Pfam" id="PF03152"/>
    </source>
</evidence>
<dbReference type="Proteomes" id="UP000186303">
    <property type="component" value="Chromosome 5"/>
</dbReference>
<evidence type="ECO:0000313" key="7">
    <source>
        <dbReference type="Proteomes" id="UP000186303"/>
    </source>
</evidence>
<accession>A0A1M8A9W8</accession>
<dbReference type="GO" id="GO:0034098">
    <property type="term" value="C:VCP-NPL4-UFD1 AAA ATPase complex"/>
    <property type="evidence" value="ECO:0007669"/>
    <property type="project" value="TreeGrafter"/>
</dbReference>
<dbReference type="Gene3D" id="2.40.40.50">
    <property type="entry name" value="Ubiquitin fusion degradation protein UFD1, N-terminal domain"/>
    <property type="match status" value="1"/>
</dbReference>
<dbReference type="InterPro" id="IPR042299">
    <property type="entry name" value="Ufd1-like_Nn"/>
</dbReference>
<feature type="compositionally biased region" description="Low complexity" evidence="3">
    <location>
        <begin position="255"/>
        <end position="273"/>
    </location>
</feature>
<feature type="region of interest" description="Disordered" evidence="3">
    <location>
        <begin position="255"/>
        <end position="293"/>
    </location>
</feature>